<gene>
    <name evidence="2" type="ORF">CI15_07640</name>
</gene>
<feature type="transmembrane region" description="Helical" evidence="1">
    <location>
        <begin position="7"/>
        <end position="27"/>
    </location>
</feature>
<feature type="transmembrane region" description="Helical" evidence="1">
    <location>
        <begin position="90"/>
        <end position="106"/>
    </location>
</feature>
<protein>
    <submittedName>
        <fullName evidence="2">Uncharacterized protein</fullName>
    </submittedName>
</protein>
<dbReference type="Proteomes" id="UP000075613">
    <property type="component" value="Unassembled WGS sequence"/>
</dbReference>
<reference evidence="2 3" key="1">
    <citation type="journal article" date="2015" name="Int. J. Syst. Evol. Microbiol.">
        <title>Burkholderia monticola sp. nov., isolated from mountain soil.</title>
        <authorList>
            <person name="Baek I."/>
            <person name="Seo B."/>
            <person name="Lee I."/>
            <person name="Yi H."/>
            <person name="Chun J."/>
        </authorList>
    </citation>
    <scope>NUCLEOTIDE SEQUENCE [LARGE SCALE GENOMIC DNA]</scope>
    <source>
        <strain evidence="2 3">JC2948</strain>
    </source>
</reference>
<dbReference type="STRING" id="1399968.CI15_07640"/>
<organism evidence="2 3">
    <name type="scientific">Paraburkholderia monticola</name>
    <dbReference type="NCBI Taxonomy" id="1399968"/>
    <lineage>
        <taxon>Bacteria</taxon>
        <taxon>Pseudomonadati</taxon>
        <taxon>Pseudomonadota</taxon>
        <taxon>Betaproteobacteria</taxon>
        <taxon>Burkholderiales</taxon>
        <taxon>Burkholderiaceae</taxon>
        <taxon>Paraburkholderia</taxon>
    </lineage>
</organism>
<name>A0A149PYF5_9BURK</name>
<feature type="transmembrane region" description="Helical" evidence="1">
    <location>
        <begin position="47"/>
        <end position="69"/>
    </location>
</feature>
<evidence type="ECO:0000256" key="1">
    <source>
        <dbReference type="SAM" id="Phobius"/>
    </source>
</evidence>
<keyword evidence="1" id="KW-1133">Transmembrane helix</keyword>
<evidence type="ECO:0000313" key="2">
    <source>
        <dbReference type="EMBL" id="KXU90033.1"/>
    </source>
</evidence>
<keyword evidence="1" id="KW-0472">Membrane</keyword>
<proteinExistence type="predicted"/>
<dbReference type="AlphaFoldDB" id="A0A149PYF5"/>
<dbReference type="RefSeq" id="WP_062125763.1">
    <property type="nucleotide sequence ID" value="NZ_LRBG01000004.1"/>
</dbReference>
<dbReference type="OrthoDB" id="9035710at2"/>
<sequence length="243" mass="26326">MNEKLGITTAVGLFGLLVATIYLITYWGSFSFDIFQFAGLTDFAKLAIQPLAVAMLGFVLGMTITAVLVPAERLSRVQPLRWPPPTTLRIIPAVSVLGIILVQTLVHAQWRWPVTAVLLCPAASMMSFHPGVHRLMPGYLLRMNSVLVLLLLPVFAAAIGSLHAKMVKDGTTTLIVDNTGVAANLKSTPEHPLTYVGFVSDTFVIYETATGNLILLKQSDTAPLVLKPNPKAHSSLRLSDLLE</sequence>
<comment type="caution">
    <text evidence="2">The sequence shown here is derived from an EMBL/GenBank/DDBJ whole genome shotgun (WGS) entry which is preliminary data.</text>
</comment>
<dbReference type="EMBL" id="LRBG01000004">
    <property type="protein sequence ID" value="KXU90033.1"/>
    <property type="molecule type" value="Genomic_DNA"/>
</dbReference>
<accession>A0A149PYF5</accession>
<feature type="transmembrane region" description="Helical" evidence="1">
    <location>
        <begin position="144"/>
        <end position="164"/>
    </location>
</feature>
<keyword evidence="1" id="KW-0812">Transmembrane</keyword>
<keyword evidence="3" id="KW-1185">Reference proteome</keyword>
<evidence type="ECO:0000313" key="3">
    <source>
        <dbReference type="Proteomes" id="UP000075613"/>
    </source>
</evidence>